<dbReference type="EMBL" id="CM023488">
    <property type="protein sequence ID" value="KAH6923761.1"/>
    <property type="molecule type" value="Genomic_DNA"/>
</dbReference>
<comment type="caution">
    <text evidence="1">The sequence shown here is derived from an EMBL/GenBank/DDBJ whole genome shotgun (WGS) entry which is preliminary data.</text>
</comment>
<keyword evidence="2" id="KW-1185">Reference proteome</keyword>
<organism evidence="1 2">
    <name type="scientific">Hyalomma asiaticum</name>
    <name type="common">Tick</name>
    <dbReference type="NCBI Taxonomy" id="266040"/>
    <lineage>
        <taxon>Eukaryota</taxon>
        <taxon>Metazoa</taxon>
        <taxon>Ecdysozoa</taxon>
        <taxon>Arthropoda</taxon>
        <taxon>Chelicerata</taxon>
        <taxon>Arachnida</taxon>
        <taxon>Acari</taxon>
        <taxon>Parasitiformes</taxon>
        <taxon>Ixodida</taxon>
        <taxon>Ixodoidea</taxon>
        <taxon>Ixodidae</taxon>
        <taxon>Hyalomminae</taxon>
        <taxon>Hyalomma</taxon>
    </lineage>
</organism>
<sequence length="215" mass="24492">MTDKDLTTLCSHLARLSAGELCALESSRLLPPLRPRTPRNIHQDTVSELRRLLEAIRSRDERLQRVASIYCWLIFHNRLPSWFLYRIDPSAVDTTGYHLHKRAEAFINKSSSRTKLVCMSNLSGRFATVMSTDPDSRQQDQHSVIVMYVWNQLPYMAVCISGMLSVENFGLLSTHVLNRDHEDLLVGFYADFNGAFAAACSDVLRVRGRKRPPGQ</sequence>
<gene>
    <name evidence="1" type="ORF">HPB50_005955</name>
</gene>
<proteinExistence type="predicted"/>
<name>A0ACB7RM83_HYAAI</name>
<protein>
    <submittedName>
        <fullName evidence="1">Uncharacterized protein</fullName>
    </submittedName>
</protein>
<reference evidence="1" key="1">
    <citation type="submission" date="2020-05" db="EMBL/GenBank/DDBJ databases">
        <title>Large-scale comparative analyses of tick genomes elucidate their genetic diversity and vector capacities.</title>
        <authorList>
            <person name="Jia N."/>
            <person name="Wang J."/>
            <person name="Shi W."/>
            <person name="Du L."/>
            <person name="Sun Y."/>
            <person name="Zhan W."/>
            <person name="Jiang J."/>
            <person name="Wang Q."/>
            <person name="Zhang B."/>
            <person name="Ji P."/>
            <person name="Sakyi L.B."/>
            <person name="Cui X."/>
            <person name="Yuan T."/>
            <person name="Jiang B."/>
            <person name="Yang W."/>
            <person name="Lam T.T.-Y."/>
            <person name="Chang Q."/>
            <person name="Ding S."/>
            <person name="Wang X."/>
            <person name="Zhu J."/>
            <person name="Ruan X."/>
            <person name="Zhao L."/>
            <person name="Wei J."/>
            <person name="Que T."/>
            <person name="Du C."/>
            <person name="Cheng J."/>
            <person name="Dai P."/>
            <person name="Han X."/>
            <person name="Huang E."/>
            <person name="Gao Y."/>
            <person name="Liu J."/>
            <person name="Shao H."/>
            <person name="Ye R."/>
            <person name="Li L."/>
            <person name="Wei W."/>
            <person name="Wang X."/>
            <person name="Wang C."/>
            <person name="Yang T."/>
            <person name="Huo Q."/>
            <person name="Li W."/>
            <person name="Guo W."/>
            <person name="Chen H."/>
            <person name="Zhou L."/>
            <person name="Ni X."/>
            <person name="Tian J."/>
            <person name="Zhou Y."/>
            <person name="Sheng Y."/>
            <person name="Liu T."/>
            <person name="Pan Y."/>
            <person name="Xia L."/>
            <person name="Li J."/>
            <person name="Zhao F."/>
            <person name="Cao W."/>
        </authorList>
    </citation>
    <scope>NUCLEOTIDE SEQUENCE</scope>
    <source>
        <strain evidence="1">Hyas-2018</strain>
    </source>
</reference>
<evidence type="ECO:0000313" key="1">
    <source>
        <dbReference type="EMBL" id="KAH6923761.1"/>
    </source>
</evidence>
<evidence type="ECO:0000313" key="2">
    <source>
        <dbReference type="Proteomes" id="UP000821845"/>
    </source>
</evidence>
<dbReference type="Proteomes" id="UP000821845">
    <property type="component" value="Chromosome 8"/>
</dbReference>
<accession>A0ACB7RM83</accession>